<name>A0ABV1QEN6_STRMI</name>
<reference evidence="2 3" key="1">
    <citation type="submission" date="2024-01" db="EMBL/GenBank/DDBJ databases">
        <title>Metagenomic exploration of the rhizosphere soil microbial community and their significance in facilitating the development of wild simulated ginseng.</title>
        <authorList>
            <person name="Huang J."/>
        </authorList>
    </citation>
    <scope>NUCLEOTIDE SEQUENCE [LARGE SCALE GENOMIC DNA]</scope>
    <source>
        <strain evidence="2 3">WY141</strain>
    </source>
</reference>
<evidence type="ECO:0000313" key="3">
    <source>
        <dbReference type="Proteomes" id="UP001456562"/>
    </source>
</evidence>
<dbReference type="EMBL" id="JBEJUE010000066">
    <property type="protein sequence ID" value="MER0429609.1"/>
    <property type="molecule type" value="Genomic_DNA"/>
</dbReference>
<evidence type="ECO:0000313" key="2">
    <source>
        <dbReference type="EMBL" id="MER0429609.1"/>
    </source>
</evidence>
<keyword evidence="3" id="KW-1185">Reference proteome</keyword>
<feature type="region of interest" description="Disordered" evidence="1">
    <location>
        <begin position="16"/>
        <end position="43"/>
    </location>
</feature>
<proteinExistence type="predicted"/>
<dbReference type="RefSeq" id="WP_350241625.1">
    <property type="nucleotide sequence ID" value="NZ_JBEJUE010000066.1"/>
</dbReference>
<gene>
    <name evidence="2" type="ORF">ABR748_36305</name>
</gene>
<sequence length="43" mass="4566">MEREIIQDTLARALIDAGTPPAQQHYSTTAPPPATTTPTKTSS</sequence>
<accession>A0ABV1QEN6</accession>
<protein>
    <submittedName>
        <fullName evidence="2">Uncharacterized protein</fullName>
    </submittedName>
</protein>
<evidence type="ECO:0000256" key="1">
    <source>
        <dbReference type="SAM" id="MobiDB-lite"/>
    </source>
</evidence>
<organism evidence="2 3">
    <name type="scientific">Streptomyces microflavus</name>
    <name type="common">Streptomyces lipmanii</name>
    <dbReference type="NCBI Taxonomy" id="1919"/>
    <lineage>
        <taxon>Bacteria</taxon>
        <taxon>Bacillati</taxon>
        <taxon>Actinomycetota</taxon>
        <taxon>Actinomycetes</taxon>
        <taxon>Kitasatosporales</taxon>
        <taxon>Streptomycetaceae</taxon>
        <taxon>Streptomyces</taxon>
    </lineage>
</organism>
<dbReference type="Proteomes" id="UP001456562">
    <property type="component" value="Unassembled WGS sequence"/>
</dbReference>
<comment type="caution">
    <text evidence="2">The sequence shown here is derived from an EMBL/GenBank/DDBJ whole genome shotgun (WGS) entry which is preliminary data.</text>
</comment>